<dbReference type="Gene3D" id="3.40.640.10">
    <property type="entry name" value="Type I PLP-dependent aspartate aminotransferase-like (Major domain)"/>
    <property type="match status" value="1"/>
</dbReference>
<reference evidence="4" key="1">
    <citation type="submission" date="2018-01" db="EMBL/GenBank/DDBJ databases">
        <authorList>
            <person name="Peeters C."/>
        </authorList>
    </citation>
    <scope>NUCLEOTIDE SEQUENCE [LARGE SCALE GENOMIC DNA]</scope>
</reference>
<dbReference type="Proteomes" id="UP000238169">
    <property type="component" value="Unassembled WGS sequence"/>
</dbReference>
<proteinExistence type="inferred from homology"/>
<dbReference type="AlphaFoldDB" id="A0A2U3IAB1"/>
<dbReference type="InterPro" id="IPR011051">
    <property type="entry name" value="RmlC_Cupin_sf"/>
</dbReference>
<keyword evidence="4" id="KW-1185">Reference proteome</keyword>
<organism evidence="3 4">
    <name type="scientific">Caballeronia novacaledonica</name>
    <dbReference type="NCBI Taxonomy" id="1544861"/>
    <lineage>
        <taxon>Bacteria</taxon>
        <taxon>Pseudomonadati</taxon>
        <taxon>Pseudomonadota</taxon>
        <taxon>Betaproteobacteria</taxon>
        <taxon>Burkholderiales</taxon>
        <taxon>Burkholderiaceae</taxon>
        <taxon>Caballeronia</taxon>
    </lineage>
</organism>
<dbReference type="PANTHER" id="PTHR30244:SF34">
    <property type="entry name" value="DTDP-4-AMINO-4,6-DIDEOXYGALACTOSE TRANSAMINASE"/>
    <property type="match status" value="1"/>
</dbReference>
<dbReference type="GO" id="GO:0000271">
    <property type="term" value="P:polysaccharide biosynthetic process"/>
    <property type="evidence" value="ECO:0007669"/>
    <property type="project" value="TreeGrafter"/>
</dbReference>
<dbReference type="PANTHER" id="PTHR30244">
    <property type="entry name" value="TRANSAMINASE"/>
    <property type="match status" value="1"/>
</dbReference>
<evidence type="ECO:0000313" key="4">
    <source>
        <dbReference type="Proteomes" id="UP000238169"/>
    </source>
</evidence>
<feature type="domain" description="Mannose-6-phosphate isomerase type II C-terminal" evidence="2">
    <location>
        <begin position="119"/>
        <end position="163"/>
    </location>
</feature>
<dbReference type="InterPro" id="IPR001538">
    <property type="entry name" value="Man6P_isomerase-2_C"/>
</dbReference>
<evidence type="ECO:0000313" key="3">
    <source>
        <dbReference type="EMBL" id="SPB17114.1"/>
    </source>
</evidence>
<name>A0A2U3IAB1_9BURK</name>
<dbReference type="SUPFAM" id="SSF53383">
    <property type="entry name" value="PLP-dependent transferases"/>
    <property type="match status" value="1"/>
</dbReference>
<dbReference type="SUPFAM" id="SSF51182">
    <property type="entry name" value="RmlC-like cupins"/>
    <property type="match status" value="1"/>
</dbReference>
<dbReference type="InterPro" id="IPR015424">
    <property type="entry name" value="PyrdxlP-dep_Trfase"/>
</dbReference>
<dbReference type="GO" id="GO:0030170">
    <property type="term" value="F:pyridoxal phosphate binding"/>
    <property type="evidence" value="ECO:0007669"/>
    <property type="project" value="TreeGrafter"/>
</dbReference>
<sequence length="190" mass="21114">MPRYCHSRRLSSVDDIVDKSVRECIESGWIASDGAFVERFEQAMARYVGRKHAIAVANGSAALGSAALELGPDDEVIIATHTIISCASTEKCAVHEAFTIRLNAASVSRSSISWCRRARVFRCKCIIIVRATALVTQGDNQFLPSENESTYIPLGVRHRLENSVGLLSRRRRYRAARQLLRPHLIFSTAL</sequence>
<dbReference type="Pfam" id="PF01050">
    <property type="entry name" value="MannoseP_isomer"/>
    <property type="match status" value="1"/>
</dbReference>
<evidence type="ECO:0000256" key="1">
    <source>
        <dbReference type="ARBA" id="ARBA00037999"/>
    </source>
</evidence>
<dbReference type="Pfam" id="PF01041">
    <property type="entry name" value="DegT_DnrJ_EryC1"/>
    <property type="match status" value="1"/>
</dbReference>
<dbReference type="InterPro" id="IPR000653">
    <property type="entry name" value="DegT/StrS_aminotransferase"/>
</dbReference>
<dbReference type="GO" id="GO:0016779">
    <property type="term" value="F:nucleotidyltransferase activity"/>
    <property type="evidence" value="ECO:0007669"/>
    <property type="project" value="InterPro"/>
</dbReference>
<protein>
    <submittedName>
        <fullName evidence="3">BceA</fullName>
    </submittedName>
</protein>
<gene>
    <name evidence="3" type="ORF">NOV72_04318</name>
</gene>
<dbReference type="InterPro" id="IPR015421">
    <property type="entry name" value="PyrdxlP-dep_Trfase_major"/>
</dbReference>
<accession>A0A2U3IAB1</accession>
<comment type="similarity">
    <text evidence="1">Belongs to the DegT/DnrJ/EryC1 family.</text>
</comment>
<evidence type="ECO:0000259" key="2">
    <source>
        <dbReference type="Pfam" id="PF01050"/>
    </source>
</evidence>
<dbReference type="GO" id="GO:0008483">
    <property type="term" value="F:transaminase activity"/>
    <property type="evidence" value="ECO:0007669"/>
    <property type="project" value="TreeGrafter"/>
</dbReference>
<dbReference type="EMBL" id="OGTP01000017">
    <property type="protein sequence ID" value="SPB17114.1"/>
    <property type="molecule type" value="Genomic_DNA"/>
</dbReference>